<feature type="non-terminal residue" evidence="2">
    <location>
        <position position="1"/>
    </location>
</feature>
<feature type="region of interest" description="Disordered" evidence="1">
    <location>
        <begin position="1"/>
        <end position="21"/>
    </location>
</feature>
<dbReference type="PANTHER" id="PTHR10825">
    <property type="entry name" value="RING FINGER DOMAIN-CONTAINING, POLYCOMB GROUP COMPONENT"/>
    <property type="match status" value="1"/>
</dbReference>
<dbReference type="InterPro" id="IPR013083">
    <property type="entry name" value="Znf_RING/FYVE/PHD"/>
</dbReference>
<gene>
    <name evidence="2" type="ORF">TrRE_jg1082</name>
</gene>
<organism evidence="2 3">
    <name type="scientific">Triparma retinervis</name>
    <dbReference type="NCBI Taxonomy" id="2557542"/>
    <lineage>
        <taxon>Eukaryota</taxon>
        <taxon>Sar</taxon>
        <taxon>Stramenopiles</taxon>
        <taxon>Ochrophyta</taxon>
        <taxon>Bolidophyceae</taxon>
        <taxon>Parmales</taxon>
        <taxon>Triparmaceae</taxon>
        <taxon>Triparma</taxon>
    </lineage>
</organism>
<evidence type="ECO:0008006" key="4">
    <source>
        <dbReference type="Google" id="ProtNLM"/>
    </source>
</evidence>
<dbReference type="GO" id="GO:1990841">
    <property type="term" value="F:promoter-specific chromatin binding"/>
    <property type="evidence" value="ECO:0007669"/>
    <property type="project" value="TreeGrafter"/>
</dbReference>
<dbReference type="GO" id="GO:0035102">
    <property type="term" value="C:PRC1 complex"/>
    <property type="evidence" value="ECO:0007669"/>
    <property type="project" value="TreeGrafter"/>
</dbReference>
<evidence type="ECO:0000313" key="2">
    <source>
        <dbReference type="EMBL" id="GMI04163.1"/>
    </source>
</evidence>
<dbReference type="EMBL" id="BRXZ01000065">
    <property type="protein sequence ID" value="GMI04163.1"/>
    <property type="molecule type" value="Genomic_DNA"/>
</dbReference>
<sequence length="63" mass="6441">MSTAVPPGAVPLGSNGGPSPTSVIENGQATFCVSTLNSHLTCTLCNGLFRNATTITECLHTFC</sequence>
<dbReference type="OrthoDB" id="1305878at2759"/>
<dbReference type="Proteomes" id="UP001165082">
    <property type="component" value="Unassembled WGS sequence"/>
</dbReference>
<dbReference type="PANTHER" id="PTHR10825:SF72">
    <property type="entry name" value="UBIQUITIN-LIKE DOMAIN-CONTAINING PROTEIN"/>
    <property type="match status" value="1"/>
</dbReference>
<name>A0A9W7F7I3_9STRA</name>
<keyword evidence="3" id="KW-1185">Reference proteome</keyword>
<reference evidence="2" key="1">
    <citation type="submission" date="2022-07" db="EMBL/GenBank/DDBJ databases">
        <title>Genome analysis of Parmales, a sister group of diatoms, reveals the evolutionary specialization of diatoms from phago-mixotrophs to photoautotrophs.</title>
        <authorList>
            <person name="Ban H."/>
            <person name="Sato S."/>
            <person name="Yoshikawa S."/>
            <person name="Kazumasa Y."/>
            <person name="Nakamura Y."/>
            <person name="Ichinomiya M."/>
            <person name="Saitoh K."/>
            <person name="Sato N."/>
            <person name="Blanc-Mathieu R."/>
            <person name="Endo H."/>
            <person name="Kuwata A."/>
            <person name="Ogata H."/>
        </authorList>
    </citation>
    <scope>NUCLEOTIDE SEQUENCE</scope>
</reference>
<evidence type="ECO:0000256" key="1">
    <source>
        <dbReference type="SAM" id="MobiDB-lite"/>
    </source>
</evidence>
<protein>
    <recommendedName>
        <fullName evidence="4">Zinc finger protein</fullName>
    </recommendedName>
</protein>
<dbReference type="Gene3D" id="3.30.40.10">
    <property type="entry name" value="Zinc/RING finger domain, C3HC4 (zinc finger)"/>
    <property type="match status" value="1"/>
</dbReference>
<dbReference type="AlphaFoldDB" id="A0A9W7F7I3"/>
<evidence type="ECO:0000313" key="3">
    <source>
        <dbReference type="Proteomes" id="UP001165082"/>
    </source>
</evidence>
<comment type="caution">
    <text evidence="2">The sequence shown here is derived from an EMBL/GenBank/DDBJ whole genome shotgun (WGS) entry which is preliminary data.</text>
</comment>
<dbReference type="GO" id="GO:0000122">
    <property type="term" value="P:negative regulation of transcription by RNA polymerase II"/>
    <property type="evidence" value="ECO:0007669"/>
    <property type="project" value="TreeGrafter"/>
</dbReference>
<accession>A0A9W7F7I3</accession>
<proteinExistence type="predicted"/>